<sequence>MTASPAERKSILKSRDIDLSDTTTAVASSSVSTSPPKLTHQRHGYRRMDSQGSVQFSPNLENVQETAPYSTIPLIVEGESSESANMSEGLGISRMPTSGSRKSPSPPSPSSGFYSPPIGPASMMTSPATSTNRLLASPTWTEHNTYGGGGDFLDVDQGQRRNNESLDEQDISRGRISAFTESLDQAFDTPNISRLSSIHEDHDHNEKHIGCGCAANNDIHSHVRSWTSVSVLCLCIYSTIFSGIWFFIAVLRPRYGEHIKTNGSLTPSTASILFAGFAKTIELSFVTIFVNFLGQVLSRRSLVRNSDGITVAELTMRTWVIQPGFMITNPKILRRAAWSILGAITLTAAFVAMFYTTASDAIVSPSLQFGKWEHAVMKGLVKTSYGNPVYVAQNCETPISKEMDSQYSASTCVDIDHAGEAYHNFLEYVRTWADIAADGGKGNSSKLATRPNVTANLYDNTTVKASWIRTDTSDMAASYEKYKRVVNNVTLAMPHTGVISAATDPINGILQPSDLEGVGEYKVRASVVSPTINVLCVNMNKTELSPIIYVDWPNAITTNSTNVPGQKMAWGGYTSEINLQPGQEYLNSTAVDDIFGWGVDGKQPPVFPMLPIDYNTIANISVWMSDYIYILAKSNATSDYTVCEMSSFLATDCSTQYSASGTGGILENTCEDPNDGIAYDKSYDPPPPPPGRQQDFRNIISEWALTLSLNTGISNDNASISRLLTQFITTAPSLNTTLPSLAEALASLSGCTLLISAEGATYRHYMGYNATNEIVDPGVYEPFNASISSQSYTSGPAVHWQNMFYVVLLLVFLTNIFCLGYFIRQRGLVTDFTETQNLFALAVNSPPSQRLGGSCGAGPQGDQLNVDFHVHHEENSSHFYLKEGSSSSVFEPSSFELKSRTGSVMKLKSRTASSYSMLSNKRRSIL</sequence>
<organism evidence="3 4">
    <name type="scientific">Botryotinia fuckeliana (strain B05.10)</name>
    <name type="common">Noble rot fungus</name>
    <name type="synonym">Botrytis cinerea</name>
    <dbReference type="NCBI Taxonomy" id="332648"/>
    <lineage>
        <taxon>Eukaryota</taxon>
        <taxon>Fungi</taxon>
        <taxon>Dikarya</taxon>
        <taxon>Ascomycota</taxon>
        <taxon>Pezizomycotina</taxon>
        <taxon>Leotiomycetes</taxon>
        <taxon>Helotiales</taxon>
        <taxon>Sclerotiniaceae</taxon>
        <taxon>Botrytis</taxon>
    </lineage>
</organism>
<dbReference type="AlphaFoldDB" id="A0A384JCR1"/>
<dbReference type="OrthoDB" id="4721035at2759"/>
<feature type="transmembrane region" description="Helical" evidence="2">
    <location>
        <begin position="336"/>
        <end position="355"/>
    </location>
</feature>
<dbReference type="GeneID" id="5441326"/>
<evidence type="ECO:0000313" key="4">
    <source>
        <dbReference type="Proteomes" id="UP000001798"/>
    </source>
</evidence>
<gene>
    <name evidence="3" type="ORF">BCIN_03g04470</name>
</gene>
<dbReference type="RefSeq" id="XP_024547726.1">
    <property type="nucleotide sequence ID" value="XM_024691953.1"/>
</dbReference>
<dbReference type="VEuPathDB" id="FungiDB:Bcin03g04470"/>
<dbReference type="KEGG" id="bfu:BCIN_03g04470"/>
<evidence type="ECO:0000256" key="2">
    <source>
        <dbReference type="SAM" id="Phobius"/>
    </source>
</evidence>
<evidence type="ECO:0000256" key="1">
    <source>
        <dbReference type="SAM" id="MobiDB-lite"/>
    </source>
</evidence>
<feature type="transmembrane region" description="Helical" evidence="2">
    <location>
        <begin position="229"/>
        <end position="251"/>
    </location>
</feature>
<feature type="transmembrane region" description="Helical" evidence="2">
    <location>
        <begin position="803"/>
        <end position="823"/>
    </location>
</feature>
<protein>
    <recommendedName>
        <fullName evidence="5">Mcm2 3 5 family protein</fullName>
    </recommendedName>
</protein>
<feature type="compositionally biased region" description="Low complexity" evidence="1">
    <location>
        <begin position="22"/>
        <end position="34"/>
    </location>
</feature>
<proteinExistence type="predicted"/>
<reference evidence="3 4" key="3">
    <citation type="journal article" date="2017" name="Mol. Plant Pathol.">
        <title>A gapless genome sequence of the fungus Botrytis cinerea.</title>
        <authorList>
            <person name="Van Kan J.A."/>
            <person name="Stassen J.H."/>
            <person name="Mosbach A."/>
            <person name="Van Der Lee T.A."/>
            <person name="Faino L."/>
            <person name="Farmer A.D."/>
            <person name="Papasotiriou D.G."/>
            <person name="Zhou S."/>
            <person name="Seidl M.F."/>
            <person name="Cottam E."/>
            <person name="Edel D."/>
            <person name="Hahn M."/>
            <person name="Schwartz D.C."/>
            <person name="Dietrich R.A."/>
            <person name="Widdison S."/>
            <person name="Scalliet G."/>
        </authorList>
    </citation>
    <scope>NUCLEOTIDE SEQUENCE [LARGE SCALE GENOMIC DNA]</scope>
    <source>
        <strain evidence="3 4">B05.10</strain>
    </source>
</reference>
<feature type="region of interest" description="Disordered" evidence="1">
    <location>
        <begin position="79"/>
        <end position="129"/>
    </location>
</feature>
<keyword evidence="2" id="KW-1133">Transmembrane helix</keyword>
<evidence type="ECO:0000313" key="3">
    <source>
        <dbReference type="EMBL" id="ATZ48207.1"/>
    </source>
</evidence>
<evidence type="ECO:0008006" key="5">
    <source>
        <dbReference type="Google" id="ProtNLM"/>
    </source>
</evidence>
<feature type="region of interest" description="Disordered" evidence="1">
    <location>
        <begin position="1"/>
        <end position="58"/>
    </location>
</feature>
<accession>A0A384JCR1</accession>
<feature type="compositionally biased region" description="Basic and acidic residues" evidence="1">
    <location>
        <begin position="1"/>
        <end position="18"/>
    </location>
</feature>
<dbReference type="Proteomes" id="UP000001798">
    <property type="component" value="Chromosome 3"/>
</dbReference>
<dbReference type="EMBL" id="CP009807">
    <property type="protein sequence ID" value="ATZ48207.1"/>
    <property type="molecule type" value="Genomic_DNA"/>
</dbReference>
<keyword evidence="2" id="KW-0472">Membrane</keyword>
<keyword evidence="2" id="KW-0812">Transmembrane</keyword>
<feature type="transmembrane region" description="Helical" evidence="2">
    <location>
        <begin position="271"/>
        <end position="294"/>
    </location>
</feature>
<reference evidence="3 4" key="1">
    <citation type="journal article" date="2011" name="PLoS Genet.">
        <title>Genomic analysis of the necrotrophic fungal pathogens Sclerotinia sclerotiorum and Botrytis cinerea.</title>
        <authorList>
            <person name="Amselem J."/>
            <person name="Cuomo C.A."/>
            <person name="van Kan J.A."/>
            <person name="Viaud M."/>
            <person name="Benito E.P."/>
            <person name="Couloux A."/>
            <person name="Coutinho P.M."/>
            <person name="de Vries R.P."/>
            <person name="Dyer P.S."/>
            <person name="Fillinger S."/>
            <person name="Fournier E."/>
            <person name="Gout L."/>
            <person name="Hahn M."/>
            <person name="Kohn L."/>
            <person name="Lapalu N."/>
            <person name="Plummer K.M."/>
            <person name="Pradier J.M."/>
            <person name="Quevillon E."/>
            <person name="Sharon A."/>
            <person name="Simon A."/>
            <person name="ten Have A."/>
            <person name="Tudzynski B."/>
            <person name="Tudzynski P."/>
            <person name="Wincker P."/>
            <person name="Andrew M."/>
            <person name="Anthouard V."/>
            <person name="Beever R.E."/>
            <person name="Beffa R."/>
            <person name="Benoit I."/>
            <person name="Bouzid O."/>
            <person name="Brault B."/>
            <person name="Chen Z."/>
            <person name="Choquer M."/>
            <person name="Collemare J."/>
            <person name="Cotton P."/>
            <person name="Danchin E.G."/>
            <person name="Da Silva C."/>
            <person name="Gautier A."/>
            <person name="Giraud C."/>
            <person name="Giraud T."/>
            <person name="Gonzalez C."/>
            <person name="Grossetete S."/>
            <person name="Guldener U."/>
            <person name="Henrissat B."/>
            <person name="Howlett B.J."/>
            <person name="Kodira C."/>
            <person name="Kretschmer M."/>
            <person name="Lappartient A."/>
            <person name="Leroch M."/>
            <person name="Levis C."/>
            <person name="Mauceli E."/>
            <person name="Neuveglise C."/>
            <person name="Oeser B."/>
            <person name="Pearson M."/>
            <person name="Poulain J."/>
            <person name="Poussereau N."/>
            <person name="Quesneville H."/>
            <person name="Rascle C."/>
            <person name="Schumacher J."/>
            <person name="Segurens B."/>
            <person name="Sexton A."/>
            <person name="Silva E."/>
            <person name="Sirven C."/>
            <person name="Soanes D.M."/>
            <person name="Talbot N.J."/>
            <person name="Templeton M."/>
            <person name="Yandava C."/>
            <person name="Yarden O."/>
            <person name="Zeng Q."/>
            <person name="Rollins J.A."/>
            <person name="Lebrun M.H."/>
            <person name="Dickman M."/>
        </authorList>
    </citation>
    <scope>NUCLEOTIDE SEQUENCE [LARGE SCALE GENOMIC DNA]</scope>
    <source>
        <strain evidence="3 4">B05.10</strain>
    </source>
</reference>
<keyword evidence="4" id="KW-1185">Reference proteome</keyword>
<reference evidence="3 4" key="2">
    <citation type="journal article" date="2012" name="Eukaryot. Cell">
        <title>Genome update of Botrytis cinerea strains B05.10 and T4.</title>
        <authorList>
            <person name="Staats M."/>
            <person name="van Kan J.A."/>
        </authorList>
    </citation>
    <scope>NUCLEOTIDE SEQUENCE [LARGE SCALE GENOMIC DNA]</scope>
    <source>
        <strain evidence="3 4">B05.10</strain>
    </source>
</reference>
<name>A0A384JCR1_BOTFB</name>